<organism evidence="5 6">
    <name type="scientific">Helobdella robusta</name>
    <name type="common">Californian leech</name>
    <dbReference type="NCBI Taxonomy" id="6412"/>
    <lineage>
        <taxon>Eukaryota</taxon>
        <taxon>Metazoa</taxon>
        <taxon>Spiralia</taxon>
        <taxon>Lophotrochozoa</taxon>
        <taxon>Annelida</taxon>
        <taxon>Clitellata</taxon>
        <taxon>Hirudinea</taxon>
        <taxon>Rhynchobdellida</taxon>
        <taxon>Glossiphoniidae</taxon>
        <taxon>Helobdella</taxon>
    </lineage>
</organism>
<dbReference type="CTD" id="20196665"/>
<dbReference type="PROSITE" id="PS50297">
    <property type="entry name" value="ANK_REP_REGION"/>
    <property type="match status" value="1"/>
</dbReference>
<reference evidence="4 6" key="2">
    <citation type="journal article" date="2013" name="Nature">
        <title>Insights into bilaterian evolution from three spiralian genomes.</title>
        <authorList>
            <person name="Simakov O."/>
            <person name="Marletaz F."/>
            <person name="Cho S.J."/>
            <person name="Edsinger-Gonzales E."/>
            <person name="Havlak P."/>
            <person name="Hellsten U."/>
            <person name="Kuo D.H."/>
            <person name="Larsson T."/>
            <person name="Lv J."/>
            <person name="Arendt D."/>
            <person name="Savage R."/>
            <person name="Osoegawa K."/>
            <person name="de Jong P."/>
            <person name="Grimwood J."/>
            <person name="Chapman J.A."/>
            <person name="Shapiro H."/>
            <person name="Aerts A."/>
            <person name="Otillar R.P."/>
            <person name="Terry A.Y."/>
            <person name="Boore J.L."/>
            <person name="Grigoriev I.V."/>
            <person name="Lindberg D.R."/>
            <person name="Seaver E.C."/>
            <person name="Weisblat D.A."/>
            <person name="Putnam N.H."/>
            <person name="Rokhsar D.S."/>
        </authorList>
    </citation>
    <scope>NUCLEOTIDE SEQUENCE</scope>
</reference>
<dbReference type="eggNOG" id="KOG4177">
    <property type="taxonomic scope" value="Eukaryota"/>
</dbReference>
<accession>T1EJB5</accession>
<sequence length="145" mass="16074">STTCLYYAVKNGNVDLVELLLKNGAKVDSIDFEGCSLLHLAVACQKREFCKNFARILQMLLEKGAKSTTNDRKSLTPLCKAVVYGCLPSVVNILEYASANDKIFHQDNCTSLNLATFQNRSDIVLALIENDFKLDNLNAKLQTPL</sequence>
<dbReference type="Proteomes" id="UP000015101">
    <property type="component" value="Unassembled WGS sequence"/>
</dbReference>
<dbReference type="InterPro" id="IPR002110">
    <property type="entry name" value="Ankyrin_rpt"/>
</dbReference>
<name>T1EJB5_HELRO</name>
<dbReference type="SUPFAM" id="SSF48403">
    <property type="entry name" value="Ankyrin repeat"/>
    <property type="match status" value="1"/>
</dbReference>
<evidence type="ECO:0000313" key="4">
    <source>
        <dbReference type="EMBL" id="ESO02050.1"/>
    </source>
</evidence>
<gene>
    <name evidence="5" type="primary">20196665</name>
    <name evidence="4" type="ORF">HELRODRAFT_143654</name>
</gene>
<dbReference type="GeneID" id="20196665"/>
<protein>
    <submittedName>
        <fullName evidence="4 5">Uncharacterized protein</fullName>
    </submittedName>
</protein>
<dbReference type="PANTHER" id="PTHR24198:SF165">
    <property type="entry name" value="ANKYRIN REPEAT-CONTAINING PROTEIN-RELATED"/>
    <property type="match status" value="1"/>
</dbReference>
<evidence type="ECO:0000256" key="3">
    <source>
        <dbReference type="PROSITE-ProRule" id="PRU00023"/>
    </source>
</evidence>
<dbReference type="EnsemblMetazoa" id="HelroT143654">
    <property type="protein sequence ID" value="HelroP143654"/>
    <property type="gene ID" value="HelroG143654"/>
</dbReference>
<dbReference type="KEGG" id="hro:HELRODRAFT_143654"/>
<dbReference type="OrthoDB" id="194358at2759"/>
<evidence type="ECO:0000313" key="5">
    <source>
        <dbReference type="EnsemblMetazoa" id="HelroP143654"/>
    </source>
</evidence>
<dbReference type="InParanoid" id="T1EJB5"/>
<evidence type="ECO:0000256" key="2">
    <source>
        <dbReference type="ARBA" id="ARBA00023043"/>
    </source>
</evidence>
<proteinExistence type="predicted"/>
<dbReference type="SMART" id="SM00248">
    <property type="entry name" value="ANK"/>
    <property type="match status" value="4"/>
</dbReference>
<evidence type="ECO:0000313" key="6">
    <source>
        <dbReference type="Proteomes" id="UP000015101"/>
    </source>
</evidence>
<dbReference type="Pfam" id="PF12796">
    <property type="entry name" value="Ank_2"/>
    <property type="match status" value="2"/>
</dbReference>
<dbReference type="Gene3D" id="1.25.40.20">
    <property type="entry name" value="Ankyrin repeat-containing domain"/>
    <property type="match status" value="1"/>
</dbReference>
<feature type="repeat" description="ANK" evidence="3">
    <location>
        <begin position="1"/>
        <end position="32"/>
    </location>
</feature>
<dbReference type="InterPro" id="IPR036770">
    <property type="entry name" value="Ankyrin_rpt-contain_sf"/>
</dbReference>
<reference evidence="6" key="1">
    <citation type="submission" date="2012-12" db="EMBL/GenBank/DDBJ databases">
        <authorList>
            <person name="Hellsten U."/>
            <person name="Grimwood J."/>
            <person name="Chapman J.A."/>
            <person name="Shapiro H."/>
            <person name="Aerts A."/>
            <person name="Otillar R.P."/>
            <person name="Terry A.Y."/>
            <person name="Boore J.L."/>
            <person name="Simakov O."/>
            <person name="Marletaz F."/>
            <person name="Cho S.-J."/>
            <person name="Edsinger-Gonzales E."/>
            <person name="Havlak P."/>
            <person name="Kuo D.-H."/>
            <person name="Larsson T."/>
            <person name="Lv J."/>
            <person name="Arendt D."/>
            <person name="Savage R."/>
            <person name="Osoegawa K."/>
            <person name="de Jong P."/>
            <person name="Lindberg D.R."/>
            <person name="Seaver E.C."/>
            <person name="Weisblat D.A."/>
            <person name="Putnam N.H."/>
            <person name="Grigoriev I.V."/>
            <person name="Rokhsar D.S."/>
        </authorList>
    </citation>
    <scope>NUCLEOTIDE SEQUENCE</scope>
</reference>
<dbReference type="RefSeq" id="XP_009019458.1">
    <property type="nucleotide sequence ID" value="XM_009021210.1"/>
</dbReference>
<keyword evidence="6" id="KW-1185">Reference proteome</keyword>
<dbReference type="PANTHER" id="PTHR24198">
    <property type="entry name" value="ANKYRIN REPEAT AND PROTEIN KINASE DOMAIN-CONTAINING PROTEIN"/>
    <property type="match status" value="1"/>
</dbReference>
<dbReference type="AlphaFoldDB" id="T1EJB5"/>
<dbReference type="EMBL" id="KB096742">
    <property type="protein sequence ID" value="ESO02050.1"/>
    <property type="molecule type" value="Genomic_DNA"/>
</dbReference>
<dbReference type="HOGENOM" id="CLU_000134_18_1_1"/>
<evidence type="ECO:0000256" key="1">
    <source>
        <dbReference type="ARBA" id="ARBA00022737"/>
    </source>
</evidence>
<dbReference type="PROSITE" id="PS50088">
    <property type="entry name" value="ANK_REPEAT"/>
    <property type="match status" value="2"/>
</dbReference>
<keyword evidence="1" id="KW-0677">Repeat</keyword>
<reference evidence="5" key="3">
    <citation type="submission" date="2015-06" db="UniProtKB">
        <authorList>
            <consortium name="EnsemblMetazoa"/>
        </authorList>
    </citation>
    <scope>IDENTIFICATION</scope>
</reference>
<dbReference type="STRING" id="6412.T1EJB5"/>
<keyword evidence="2 3" id="KW-0040">ANK repeat</keyword>
<dbReference type="EMBL" id="AMQM01000780">
    <property type="status" value="NOT_ANNOTATED_CDS"/>
    <property type="molecule type" value="Genomic_DNA"/>
</dbReference>
<feature type="repeat" description="ANK" evidence="3">
    <location>
        <begin position="33"/>
        <end position="72"/>
    </location>
</feature>